<evidence type="ECO:0000313" key="3">
    <source>
        <dbReference type="Proteomes" id="UP000681720"/>
    </source>
</evidence>
<protein>
    <submittedName>
        <fullName evidence="1">Uncharacterized protein</fullName>
    </submittedName>
</protein>
<gene>
    <name evidence="1" type="ORF">GIL414_LOCUS44899</name>
    <name evidence="2" type="ORF">SMN809_LOCUS47792</name>
</gene>
<dbReference type="EMBL" id="CAJOBJ010136667">
    <property type="protein sequence ID" value="CAF4744981.1"/>
    <property type="molecule type" value="Genomic_DNA"/>
</dbReference>
<sequence length="75" mass="8772">MSSKFRLKLHHCASHQELFDQDYQQIIIPNKHRIISLHLWTPSQLLTNVVLHPIDSSFSRLEALSLHGIKFKQVT</sequence>
<proteinExistence type="predicted"/>
<accession>A0A8S3AQ68</accession>
<evidence type="ECO:0000313" key="2">
    <source>
        <dbReference type="EMBL" id="CAF4815575.1"/>
    </source>
</evidence>
<evidence type="ECO:0000313" key="1">
    <source>
        <dbReference type="EMBL" id="CAF4744981.1"/>
    </source>
</evidence>
<organism evidence="1 3">
    <name type="scientific">Rotaria magnacalcarata</name>
    <dbReference type="NCBI Taxonomy" id="392030"/>
    <lineage>
        <taxon>Eukaryota</taxon>
        <taxon>Metazoa</taxon>
        <taxon>Spiralia</taxon>
        <taxon>Gnathifera</taxon>
        <taxon>Rotifera</taxon>
        <taxon>Eurotatoria</taxon>
        <taxon>Bdelloidea</taxon>
        <taxon>Philodinida</taxon>
        <taxon>Philodinidae</taxon>
        <taxon>Rotaria</taxon>
    </lineage>
</organism>
<name>A0A8S3AQ68_9BILA</name>
<dbReference type="Proteomes" id="UP000681720">
    <property type="component" value="Unassembled WGS sequence"/>
</dbReference>
<reference evidence="1" key="1">
    <citation type="submission" date="2021-02" db="EMBL/GenBank/DDBJ databases">
        <authorList>
            <person name="Nowell W R."/>
        </authorList>
    </citation>
    <scope>NUCLEOTIDE SEQUENCE</scope>
</reference>
<dbReference type="AlphaFoldDB" id="A0A8S3AQ68"/>
<feature type="non-terminal residue" evidence="1">
    <location>
        <position position="75"/>
    </location>
</feature>
<comment type="caution">
    <text evidence="1">The sequence shown here is derived from an EMBL/GenBank/DDBJ whole genome shotgun (WGS) entry which is preliminary data.</text>
</comment>
<dbReference type="EMBL" id="CAJOBI010152182">
    <property type="protein sequence ID" value="CAF4815575.1"/>
    <property type="molecule type" value="Genomic_DNA"/>
</dbReference>
<dbReference type="Proteomes" id="UP000676336">
    <property type="component" value="Unassembled WGS sequence"/>
</dbReference>